<evidence type="ECO:0000313" key="12">
    <source>
        <dbReference type="RefSeq" id="XP_014672337.1"/>
    </source>
</evidence>
<keyword evidence="7 9" id="KW-0418">Kinase</keyword>
<comment type="subcellular location">
    <subcellularLocation>
        <location evidence="9">Nucleus</location>
    </subcellularLocation>
</comment>
<keyword evidence="9" id="KW-0460">Magnesium</keyword>
<protein>
    <recommendedName>
        <fullName evidence="3 9">Adenosine kinase</fullName>
        <shortName evidence="9">AK</shortName>
        <ecNumber evidence="3 9">2.7.1.20</ecNumber>
    </recommendedName>
    <alternativeName>
        <fullName evidence="9">Adenosine 5'-phosphotransferase</fullName>
    </alternativeName>
</protein>
<dbReference type="Gene3D" id="3.40.1190.20">
    <property type="match status" value="1"/>
</dbReference>
<comment type="pathway">
    <text evidence="1 9">Purine metabolism; AMP biosynthesis via salvage pathway; AMP from adenosine: step 1/1.</text>
</comment>
<evidence type="ECO:0000256" key="3">
    <source>
        <dbReference type="ARBA" id="ARBA00012119"/>
    </source>
</evidence>
<accession>A0ABM1EJG6</accession>
<proteinExistence type="inferred from homology"/>
<name>A0ABM1EJG6_PRICU</name>
<comment type="similarity">
    <text evidence="2 9">Belongs to the carbohydrate kinase PfkB family.</text>
</comment>
<dbReference type="InterPro" id="IPR001805">
    <property type="entry name" value="Adenokinase"/>
</dbReference>
<keyword evidence="9" id="KW-0539">Nucleus</keyword>
<dbReference type="RefSeq" id="XP_014672337.1">
    <property type="nucleotide sequence ID" value="XM_014816851.1"/>
</dbReference>
<feature type="domain" description="Carbohydrate kinase PfkB" evidence="10">
    <location>
        <begin position="182"/>
        <end position="295"/>
    </location>
</feature>
<evidence type="ECO:0000256" key="5">
    <source>
        <dbReference type="ARBA" id="ARBA00022726"/>
    </source>
</evidence>
<dbReference type="InterPro" id="IPR002173">
    <property type="entry name" value="Carboh/pur_kinase_PfkB_CS"/>
</dbReference>
<dbReference type="Gene3D" id="3.30.1110.10">
    <property type="match status" value="2"/>
</dbReference>
<dbReference type="SUPFAM" id="SSF53613">
    <property type="entry name" value="Ribokinase-like"/>
    <property type="match status" value="1"/>
</dbReference>
<reference evidence="12" key="1">
    <citation type="submission" date="2025-08" db="UniProtKB">
        <authorList>
            <consortium name="RefSeq"/>
        </authorList>
    </citation>
    <scope>IDENTIFICATION</scope>
</reference>
<evidence type="ECO:0000256" key="8">
    <source>
        <dbReference type="ARBA" id="ARBA00022840"/>
    </source>
</evidence>
<evidence type="ECO:0000259" key="10">
    <source>
        <dbReference type="Pfam" id="PF00294"/>
    </source>
</evidence>
<sequence>MASGEPNTKKMREDQTISEGMLLGMGNPLLDVAAVVTKEFLDKYELLPDNAILADAKHKDIFEDMHQFTEVEFTPGGATQNTLRTAQWMTGSPEFATLFFGCIAKDRHGDIMTKAMKEGSVKTVYQINGSNSEPTGTCAVCITGNNRSLVANLASANCFTKAHLDDKANWAHVERAKLVYTAEAEAFSEAQGFGTKDVKEIALKAASLPKHNSKRSRTVVITQGAEPTIIVEGGKLTEYAIIPIEKEKIVDTNGAGDAFVGGYLSQLMLERSTEQCVRAANYVANLIIQRHGCTFTEKCVYE</sequence>
<dbReference type="PROSITE" id="PS00584">
    <property type="entry name" value="PFKB_KINASES_2"/>
    <property type="match status" value="1"/>
</dbReference>
<evidence type="ECO:0000256" key="9">
    <source>
        <dbReference type="RuleBase" id="RU368116"/>
    </source>
</evidence>
<comment type="catalytic activity">
    <reaction evidence="9">
        <text>adenosine + ATP = AMP + ADP + H(+)</text>
        <dbReference type="Rhea" id="RHEA:20824"/>
        <dbReference type="ChEBI" id="CHEBI:15378"/>
        <dbReference type="ChEBI" id="CHEBI:16335"/>
        <dbReference type="ChEBI" id="CHEBI:30616"/>
        <dbReference type="ChEBI" id="CHEBI:456215"/>
        <dbReference type="ChEBI" id="CHEBI:456216"/>
        <dbReference type="EC" id="2.7.1.20"/>
    </reaction>
</comment>
<gene>
    <name evidence="12" type="primary">LOC106812860</name>
</gene>
<keyword evidence="4 9" id="KW-0808">Transferase</keyword>
<keyword evidence="5 9" id="KW-0660">Purine salvage</keyword>
<evidence type="ECO:0000256" key="4">
    <source>
        <dbReference type="ARBA" id="ARBA00022679"/>
    </source>
</evidence>
<dbReference type="CDD" id="cd01168">
    <property type="entry name" value="adenosine_kinase"/>
    <property type="match status" value="1"/>
</dbReference>
<keyword evidence="11" id="KW-1185">Reference proteome</keyword>
<dbReference type="PRINTS" id="PR00989">
    <property type="entry name" value="ADENOKINASE"/>
</dbReference>
<dbReference type="Pfam" id="PF00294">
    <property type="entry name" value="PfkB"/>
    <property type="match status" value="1"/>
</dbReference>
<comment type="cofactor">
    <cofactor evidence="9">
        <name>Mg(2+)</name>
        <dbReference type="ChEBI" id="CHEBI:18420"/>
    </cofactor>
    <text evidence="9">Binds 3 Mg(2+) ions per subunit.</text>
</comment>
<keyword evidence="8 9" id="KW-0067">ATP-binding</keyword>
<dbReference type="InterPro" id="IPR029056">
    <property type="entry name" value="Ribokinase-like"/>
</dbReference>
<dbReference type="GeneID" id="106812860"/>
<dbReference type="PANTHER" id="PTHR45769:SF3">
    <property type="entry name" value="ADENOSINE KINASE"/>
    <property type="match status" value="1"/>
</dbReference>
<evidence type="ECO:0000256" key="1">
    <source>
        <dbReference type="ARBA" id="ARBA00004801"/>
    </source>
</evidence>
<dbReference type="InterPro" id="IPR011611">
    <property type="entry name" value="PfkB_dom"/>
</dbReference>
<keyword evidence="6 9" id="KW-0547">Nucleotide-binding</keyword>
<evidence type="ECO:0000256" key="6">
    <source>
        <dbReference type="ARBA" id="ARBA00022741"/>
    </source>
</evidence>
<comment type="subunit">
    <text evidence="9">Monomer.</text>
</comment>
<evidence type="ECO:0000256" key="2">
    <source>
        <dbReference type="ARBA" id="ARBA00010688"/>
    </source>
</evidence>
<organism evidence="11 12">
    <name type="scientific">Priapulus caudatus</name>
    <name type="common">Priapulid worm</name>
    <dbReference type="NCBI Taxonomy" id="37621"/>
    <lineage>
        <taxon>Eukaryota</taxon>
        <taxon>Metazoa</taxon>
        <taxon>Ecdysozoa</taxon>
        <taxon>Scalidophora</taxon>
        <taxon>Priapulida</taxon>
        <taxon>Priapulimorpha</taxon>
        <taxon>Priapulimorphida</taxon>
        <taxon>Priapulidae</taxon>
        <taxon>Priapulus</taxon>
    </lineage>
</organism>
<comment type="function">
    <text evidence="9">ATP dependent phosphorylation of adenosine and other related nucleoside analogs to monophosphate derivatives.</text>
</comment>
<dbReference type="PANTHER" id="PTHR45769">
    <property type="entry name" value="ADENOSINE KINASE"/>
    <property type="match status" value="1"/>
</dbReference>
<evidence type="ECO:0000256" key="7">
    <source>
        <dbReference type="ARBA" id="ARBA00022777"/>
    </source>
</evidence>
<dbReference type="Proteomes" id="UP000695022">
    <property type="component" value="Unplaced"/>
</dbReference>
<evidence type="ECO:0000313" key="11">
    <source>
        <dbReference type="Proteomes" id="UP000695022"/>
    </source>
</evidence>
<dbReference type="EC" id="2.7.1.20" evidence="3 9"/>